<organism evidence="1">
    <name type="scientific">Timema tahoe</name>
    <dbReference type="NCBI Taxonomy" id="61484"/>
    <lineage>
        <taxon>Eukaryota</taxon>
        <taxon>Metazoa</taxon>
        <taxon>Ecdysozoa</taxon>
        <taxon>Arthropoda</taxon>
        <taxon>Hexapoda</taxon>
        <taxon>Insecta</taxon>
        <taxon>Pterygota</taxon>
        <taxon>Neoptera</taxon>
        <taxon>Polyneoptera</taxon>
        <taxon>Phasmatodea</taxon>
        <taxon>Timematodea</taxon>
        <taxon>Timematoidea</taxon>
        <taxon>Timematidae</taxon>
        <taxon>Timema</taxon>
    </lineage>
</organism>
<protein>
    <submittedName>
        <fullName evidence="1">Uncharacterized protein</fullName>
    </submittedName>
</protein>
<dbReference type="EMBL" id="OE009040">
    <property type="protein sequence ID" value="CAD7463725.1"/>
    <property type="molecule type" value="Genomic_DNA"/>
</dbReference>
<gene>
    <name evidence="1" type="ORF">TTEB3V08_LOCUS11606</name>
</gene>
<dbReference type="AlphaFoldDB" id="A0A7R9ISC0"/>
<evidence type="ECO:0000313" key="1">
    <source>
        <dbReference type="EMBL" id="CAD7463725.1"/>
    </source>
</evidence>
<sequence length="89" mass="10209">MKIKCCMVKLTLHLIPQSLLRHLRAPLCQQKLRKLFLGASTLLHTPPLIVHHYVRRRVVRPIPTTPPPRSDTWLRGIEVAGPQLRSPVL</sequence>
<proteinExistence type="predicted"/>
<name>A0A7R9ISC0_9NEOP</name>
<reference evidence="1" key="1">
    <citation type="submission" date="2020-11" db="EMBL/GenBank/DDBJ databases">
        <authorList>
            <person name="Tran Van P."/>
        </authorList>
    </citation>
    <scope>NUCLEOTIDE SEQUENCE</scope>
</reference>
<accession>A0A7R9ISC0</accession>